<gene>
    <name evidence="2" type="ORF">PHET_02351</name>
</gene>
<comment type="caution">
    <text evidence="2">The sequence shown here is derived from an EMBL/GenBank/DDBJ whole genome shotgun (WGS) entry which is preliminary data.</text>
</comment>
<dbReference type="Proteomes" id="UP000748531">
    <property type="component" value="Unassembled WGS sequence"/>
</dbReference>
<proteinExistence type="predicted"/>
<accession>A0A8J4T482</accession>
<sequence length="172" mass="19718">MRQAFNKSVLMCNNQPFARLMDYSAFNHRDLASELQSLCLISNVRGRQLFEIYRRQELSDAARALRYRAREQFLQFIANKRQLCDSGVTNHTESNTQPNSIDNETNEPTDLLSPSTYLLYTVGDRMLHAVQQYNQPTELVESEQETDIVGVRSPAAEASGVEVTNEEQWPLD</sequence>
<dbReference type="AlphaFoldDB" id="A0A8J4T482"/>
<feature type="region of interest" description="Disordered" evidence="1">
    <location>
        <begin position="153"/>
        <end position="172"/>
    </location>
</feature>
<dbReference type="OrthoDB" id="6256551at2759"/>
<name>A0A8J4T482_9TREM</name>
<feature type="region of interest" description="Disordered" evidence="1">
    <location>
        <begin position="88"/>
        <end position="108"/>
    </location>
</feature>
<evidence type="ECO:0000256" key="1">
    <source>
        <dbReference type="SAM" id="MobiDB-lite"/>
    </source>
</evidence>
<reference evidence="2" key="1">
    <citation type="submission" date="2019-05" db="EMBL/GenBank/DDBJ databases">
        <title>Annotation for the trematode Paragonimus heterotremus.</title>
        <authorList>
            <person name="Choi Y.-J."/>
        </authorList>
    </citation>
    <scope>NUCLEOTIDE SEQUENCE</scope>
    <source>
        <strain evidence="2">LC</strain>
    </source>
</reference>
<organism evidence="2 3">
    <name type="scientific">Paragonimus heterotremus</name>
    <dbReference type="NCBI Taxonomy" id="100268"/>
    <lineage>
        <taxon>Eukaryota</taxon>
        <taxon>Metazoa</taxon>
        <taxon>Spiralia</taxon>
        <taxon>Lophotrochozoa</taxon>
        <taxon>Platyhelminthes</taxon>
        <taxon>Trematoda</taxon>
        <taxon>Digenea</taxon>
        <taxon>Plagiorchiida</taxon>
        <taxon>Troglotremata</taxon>
        <taxon>Troglotrematidae</taxon>
        <taxon>Paragonimus</taxon>
    </lineage>
</organism>
<protein>
    <submittedName>
        <fullName evidence="2">Uncharacterized protein</fullName>
    </submittedName>
</protein>
<evidence type="ECO:0000313" key="3">
    <source>
        <dbReference type="Proteomes" id="UP000748531"/>
    </source>
</evidence>
<evidence type="ECO:0000313" key="2">
    <source>
        <dbReference type="EMBL" id="KAF5404060.1"/>
    </source>
</evidence>
<keyword evidence="3" id="KW-1185">Reference proteome</keyword>
<dbReference type="EMBL" id="LUCH01000908">
    <property type="protein sequence ID" value="KAF5404060.1"/>
    <property type="molecule type" value="Genomic_DNA"/>
</dbReference>